<dbReference type="SUPFAM" id="SSF46689">
    <property type="entry name" value="Homeodomain-like"/>
    <property type="match status" value="1"/>
</dbReference>
<dbReference type="Proteomes" id="UP001321486">
    <property type="component" value="Chromosome"/>
</dbReference>
<organism evidence="6 7">
    <name type="scientific">Frondihabitans sucicola</name>
    <dbReference type="NCBI Taxonomy" id="1268041"/>
    <lineage>
        <taxon>Bacteria</taxon>
        <taxon>Bacillati</taxon>
        <taxon>Actinomycetota</taxon>
        <taxon>Actinomycetes</taxon>
        <taxon>Micrococcales</taxon>
        <taxon>Microbacteriaceae</taxon>
        <taxon>Frondihabitans</taxon>
    </lineage>
</organism>
<dbReference type="PROSITE" id="PS50977">
    <property type="entry name" value="HTH_TETR_2"/>
    <property type="match status" value="1"/>
</dbReference>
<keyword evidence="3" id="KW-0804">Transcription</keyword>
<accession>A0ABM8GU82</accession>
<evidence type="ECO:0000256" key="3">
    <source>
        <dbReference type="ARBA" id="ARBA00023163"/>
    </source>
</evidence>
<name>A0ABM8GU82_9MICO</name>
<dbReference type="Gene3D" id="1.10.357.10">
    <property type="entry name" value="Tetracycline Repressor, domain 2"/>
    <property type="match status" value="1"/>
</dbReference>
<evidence type="ECO:0000313" key="7">
    <source>
        <dbReference type="Proteomes" id="UP001321486"/>
    </source>
</evidence>
<evidence type="ECO:0000313" key="6">
    <source>
        <dbReference type="EMBL" id="BDZ52035.1"/>
    </source>
</evidence>
<keyword evidence="2 4" id="KW-0238">DNA-binding</keyword>
<dbReference type="RefSeq" id="WP_286344679.1">
    <property type="nucleotide sequence ID" value="NZ_AP027732.1"/>
</dbReference>
<protein>
    <submittedName>
        <fullName evidence="6">TetR family transcriptional regulator</fullName>
    </submittedName>
</protein>
<evidence type="ECO:0000259" key="5">
    <source>
        <dbReference type="PROSITE" id="PS50977"/>
    </source>
</evidence>
<feature type="DNA-binding region" description="H-T-H motif" evidence="4">
    <location>
        <begin position="39"/>
        <end position="58"/>
    </location>
</feature>
<reference evidence="7" key="1">
    <citation type="journal article" date="2019" name="Int. J. Syst. Evol. Microbiol.">
        <title>The Global Catalogue of Microorganisms (GCM) 10K type strain sequencing project: providing services to taxonomists for standard genome sequencing and annotation.</title>
        <authorList>
            <consortium name="The Broad Institute Genomics Platform"/>
            <consortium name="The Broad Institute Genome Sequencing Center for Infectious Disease"/>
            <person name="Wu L."/>
            <person name="Ma J."/>
        </authorList>
    </citation>
    <scope>NUCLEOTIDE SEQUENCE [LARGE SCALE GENOMIC DNA]</scope>
    <source>
        <strain evidence="7">NBRC 108728</strain>
    </source>
</reference>
<keyword evidence="1" id="KW-0805">Transcription regulation</keyword>
<feature type="domain" description="HTH tetR-type" evidence="5">
    <location>
        <begin position="16"/>
        <end position="76"/>
    </location>
</feature>
<dbReference type="PANTHER" id="PTHR30055">
    <property type="entry name" value="HTH-TYPE TRANSCRIPTIONAL REGULATOR RUTR"/>
    <property type="match status" value="1"/>
</dbReference>
<proteinExistence type="predicted"/>
<evidence type="ECO:0000256" key="4">
    <source>
        <dbReference type="PROSITE-ProRule" id="PRU00335"/>
    </source>
</evidence>
<dbReference type="InterPro" id="IPR009057">
    <property type="entry name" value="Homeodomain-like_sf"/>
</dbReference>
<dbReference type="PANTHER" id="PTHR30055:SF234">
    <property type="entry name" value="HTH-TYPE TRANSCRIPTIONAL REGULATOR BETI"/>
    <property type="match status" value="1"/>
</dbReference>
<dbReference type="Pfam" id="PF00440">
    <property type="entry name" value="TetR_N"/>
    <property type="match status" value="1"/>
</dbReference>
<dbReference type="InterPro" id="IPR050109">
    <property type="entry name" value="HTH-type_TetR-like_transc_reg"/>
</dbReference>
<evidence type="ECO:0000256" key="2">
    <source>
        <dbReference type="ARBA" id="ARBA00023125"/>
    </source>
</evidence>
<sequence>MTKPEVRSRGVRSTAEAQRVRILARAVEVFARSGYRATPVTDVALEANVSTAYVFRLFDGKLGLFVAAVDECYERIAAAMTAGAEKSAGTGSAELLDAMSTAYVALIHDRSLIALQVHAQSACDVPEIQEAVRRGIAKVVRTVSAASGADDDAVQRFLAYGQLCHLIVQAGLGDVDSSWARLVDHGIRHD</sequence>
<evidence type="ECO:0000256" key="1">
    <source>
        <dbReference type="ARBA" id="ARBA00023015"/>
    </source>
</evidence>
<dbReference type="EMBL" id="AP027732">
    <property type="protein sequence ID" value="BDZ52035.1"/>
    <property type="molecule type" value="Genomic_DNA"/>
</dbReference>
<dbReference type="InterPro" id="IPR001647">
    <property type="entry name" value="HTH_TetR"/>
</dbReference>
<gene>
    <name evidence="6" type="ORF">GCM10025867_42760</name>
</gene>
<keyword evidence="7" id="KW-1185">Reference proteome</keyword>